<evidence type="ECO:0000313" key="1">
    <source>
        <dbReference type="EMBL" id="SOD37597.1"/>
    </source>
</evidence>
<dbReference type="InterPro" id="IPR006521">
    <property type="entry name" value="Tail_protein_I"/>
</dbReference>
<reference evidence="2" key="1">
    <citation type="submission" date="2017-09" db="EMBL/GenBank/DDBJ databases">
        <authorList>
            <person name="Varghese N."/>
            <person name="Submissions S."/>
        </authorList>
    </citation>
    <scope>NUCLEOTIDE SEQUENCE [LARGE SCALE GENOMIC DNA]</scope>
    <source>
        <strain evidence="2">JKS000234</strain>
    </source>
</reference>
<evidence type="ECO:0000313" key="2">
    <source>
        <dbReference type="Proteomes" id="UP000219271"/>
    </source>
</evidence>
<dbReference type="NCBIfam" id="TIGR01634">
    <property type="entry name" value="tail_P2_I"/>
    <property type="match status" value="1"/>
</dbReference>
<dbReference type="Proteomes" id="UP000219271">
    <property type="component" value="Unassembled WGS sequence"/>
</dbReference>
<sequence length="204" mass="22804">MSLISGLLPPTATETEIRLAEARSGLSALKVPLRDIWNPYTCHVSLLPYLAWSRSVDRWDEGWTEAVKRQVVIDAFFVHRFKGTISAIRRVVEPFGFLIRVKEWWLTDDEPGTFRLDIGVEEQGITEETYQELERLISDAKPCSRHLLGMSINLQVTGSLPVSVASYSGDSVTVYPYTPELISVGGTAWQGGTVHIIDEVKVNA</sequence>
<dbReference type="EMBL" id="OCMY01000001">
    <property type="protein sequence ID" value="SOD37597.1"/>
    <property type="molecule type" value="Genomic_DNA"/>
</dbReference>
<protein>
    <submittedName>
        <fullName evidence="1">Phage tail protein, P2 protein I family</fullName>
    </submittedName>
</protein>
<name>A0A286BTY0_9GAMM</name>
<accession>A0A286BTY0</accession>
<dbReference type="AlphaFoldDB" id="A0A286BTY0"/>
<proteinExistence type="predicted"/>
<gene>
    <name evidence="1" type="ORF">SAMN06273570_1957</name>
</gene>
<keyword evidence="2" id="KW-1185">Reference proteome</keyword>
<dbReference type="Pfam" id="PF09684">
    <property type="entry name" value="Tail_P2_I"/>
    <property type="match status" value="1"/>
</dbReference>
<dbReference type="OrthoDB" id="90759at2"/>
<organism evidence="1 2">
    <name type="scientific">Candidatus Pantoea floridensis</name>
    <dbReference type="NCBI Taxonomy" id="1938870"/>
    <lineage>
        <taxon>Bacteria</taxon>
        <taxon>Pseudomonadati</taxon>
        <taxon>Pseudomonadota</taxon>
        <taxon>Gammaproteobacteria</taxon>
        <taxon>Enterobacterales</taxon>
        <taxon>Erwiniaceae</taxon>
        <taxon>Pantoea</taxon>
    </lineage>
</organism>